<sequence>DDQDEEEYDDQDEKKKELLNVEIPYEDFCKYMNEAEIEQQISTVQLKGQKDPTKLEKEIKEQNKEKMTKEEKEKLKQKLKEKKALEKLKKKYGAVSSADSSIYRNPPTLEEARATKYMGGINAHNNQEGEDDEEGPVIVGVSEALPTAQGTSKKGDNAWNWV</sequence>
<evidence type="ECO:0000313" key="3">
    <source>
        <dbReference type="EMBL" id="KAA6359522.1"/>
    </source>
</evidence>
<comment type="caution">
    <text evidence="3">The sequence shown here is derived from an EMBL/GenBank/DDBJ whole genome shotgun (WGS) entry which is preliminary data.</text>
</comment>
<dbReference type="AlphaFoldDB" id="A0A5J4TNT0"/>
<protein>
    <submittedName>
        <fullName evidence="3">Uncharacterized protein</fullName>
    </submittedName>
</protein>
<reference evidence="3 4" key="1">
    <citation type="submission" date="2019-03" db="EMBL/GenBank/DDBJ databases">
        <title>Single cell metagenomics reveals metabolic interactions within the superorganism composed of flagellate Streblomastix strix and complex community of Bacteroidetes bacteria on its surface.</title>
        <authorList>
            <person name="Treitli S.C."/>
            <person name="Kolisko M."/>
            <person name="Husnik F."/>
            <person name="Keeling P."/>
            <person name="Hampl V."/>
        </authorList>
    </citation>
    <scope>NUCLEOTIDE SEQUENCE [LARGE SCALE GENOMIC DNA]</scope>
    <source>
        <strain evidence="3">ST1C</strain>
    </source>
</reference>
<evidence type="ECO:0000256" key="1">
    <source>
        <dbReference type="SAM" id="Coils"/>
    </source>
</evidence>
<evidence type="ECO:0000256" key="2">
    <source>
        <dbReference type="SAM" id="MobiDB-lite"/>
    </source>
</evidence>
<feature type="region of interest" description="Disordered" evidence="2">
    <location>
        <begin position="143"/>
        <end position="162"/>
    </location>
</feature>
<evidence type="ECO:0000313" key="4">
    <source>
        <dbReference type="Proteomes" id="UP000324800"/>
    </source>
</evidence>
<dbReference type="EMBL" id="SNRW01028254">
    <property type="protein sequence ID" value="KAA6359522.1"/>
    <property type="molecule type" value="Genomic_DNA"/>
</dbReference>
<keyword evidence="1" id="KW-0175">Coiled coil</keyword>
<name>A0A5J4TNT0_9EUKA</name>
<dbReference type="Proteomes" id="UP000324800">
    <property type="component" value="Unassembled WGS sequence"/>
</dbReference>
<accession>A0A5J4TNT0</accession>
<gene>
    <name evidence="3" type="ORF">EZS28_044950</name>
</gene>
<feature type="coiled-coil region" evidence="1">
    <location>
        <begin position="57"/>
        <end position="89"/>
    </location>
</feature>
<proteinExistence type="predicted"/>
<feature type="non-terminal residue" evidence="3">
    <location>
        <position position="1"/>
    </location>
</feature>
<organism evidence="3 4">
    <name type="scientific">Streblomastix strix</name>
    <dbReference type="NCBI Taxonomy" id="222440"/>
    <lineage>
        <taxon>Eukaryota</taxon>
        <taxon>Metamonada</taxon>
        <taxon>Preaxostyla</taxon>
        <taxon>Oxymonadida</taxon>
        <taxon>Streblomastigidae</taxon>
        <taxon>Streblomastix</taxon>
    </lineage>
</organism>